<evidence type="ECO:0000313" key="1">
    <source>
        <dbReference type="EMBL" id="GEY68661.1"/>
    </source>
</evidence>
<name>A0A699HRU5_TANCI</name>
<protein>
    <submittedName>
        <fullName evidence="1">Uncharacterized protein</fullName>
    </submittedName>
</protein>
<feature type="non-terminal residue" evidence="1">
    <location>
        <position position="106"/>
    </location>
</feature>
<dbReference type="EMBL" id="BKCJ010200230">
    <property type="protein sequence ID" value="GEY68661.1"/>
    <property type="molecule type" value="Genomic_DNA"/>
</dbReference>
<accession>A0A699HRU5</accession>
<reference evidence="1" key="1">
    <citation type="journal article" date="2019" name="Sci. Rep.">
        <title>Draft genome of Tanacetum cinerariifolium, the natural source of mosquito coil.</title>
        <authorList>
            <person name="Yamashiro T."/>
            <person name="Shiraishi A."/>
            <person name="Satake H."/>
            <person name="Nakayama K."/>
        </authorList>
    </citation>
    <scope>NUCLEOTIDE SEQUENCE</scope>
</reference>
<sequence length="106" mass="11530">MVSPGGSIVASLKNVNGFLAVNTPSDDLIHTDFEQEGVVPKVMLHILKEFVLLLGRHSLNNDVPRVDRTVSLEKSNKECHRSLNNNILPVEVGLVIVIGLMGYSGL</sequence>
<dbReference type="AlphaFoldDB" id="A0A699HRU5"/>
<organism evidence="1">
    <name type="scientific">Tanacetum cinerariifolium</name>
    <name type="common">Dalmatian daisy</name>
    <name type="synonym">Chrysanthemum cinerariifolium</name>
    <dbReference type="NCBI Taxonomy" id="118510"/>
    <lineage>
        <taxon>Eukaryota</taxon>
        <taxon>Viridiplantae</taxon>
        <taxon>Streptophyta</taxon>
        <taxon>Embryophyta</taxon>
        <taxon>Tracheophyta</taxon>
        <taxon>Spermatophyta</taxon>
        <taxon>Magnoliopsida</taxon>
        <taxon>eudicotyledons</taxon>
        <taxon>Gunneridae</taxon>
        <taxon>Pentapetalae</taxon>
        <taxon>asterids</taxon>
        <taxon>campanulids</taxon>
        <taxon>Asterales</taxon>
        <taxon>Asteraceae</taxon>
        <taxon>Asteroideae</taxon>
        <taxon>Anthemideae</taxon>
        <taxon>Anthemidinae</taxon>
        <taxon>Tanacetum</taxon>
    </lineage>
</organism>
<comment type="caution">
    <text evidence="1">The sequence shown here is derived from an EMBL/GenBank/DDBJ whole genome shotgun (WGS) entry which is preliminary data.</text>
</comment>
<gene>
    <name evidence="1" type="ORF">Tci_440635</name>
</gene>
<proteinExistence type="predicted"/>